<name>F4RLA8_MELLP</name>
<evidence type="ECO:0000256" key="1">
    <source>
        <dbReference type="SAM" id="MobiDB-lite"/>
    </source>
</evidence>
<keyword evidence="3" id="KW-1185">Reference proteome</keyword>
<dbReference type="EMBL" id="GL883106">
    <property type="protein sequence ID" value="EGG06904.1"/>
    <property type="molecule type" value="Genomic_DNA"/>
</dbReference>
<dbReference type="KEGG" id="mlr:MELLADRAFT_86314"/>
<feature type="compositionally biased region" description="Gly residues" evidence="1">
    <location>
        <begin position="282"/>
        <end position="293"/>
    </location>
</feature>
<dbReference type="GeneID" id="18934146"/>
<sequence>MCEITLPGEEYLATLAYLVFSFQEGRSSGLGPKWVPGRVIRDTFKDAVSGFIFRPDLQAFSKTVAGDHTTMVQSLEVLTFNFLKGLDHKFVDEHCLSDYSPGEACVPATPMYLFVKETLKNQRSKVRSVLLTNILGAPEGAVGDVLLVPSAKSLVLQVARVFIREARSLGNKETLTKLGRETVKCIIFMQYVTVWYHLNHTVNKKRCQWTVMDEVLADLRARPESDRALYFDRIVRYERNAFDGKRSWATMKTLGPHLASPAVEEVLAPAVENDAHALGAGDVLGGSGSGQPGGEEDGEEDESMMT</sequence>
<evidence type="ECO:0000313" key="3">
    <source>
        <dbReference type="Proteomes" id="UP000001072"/>
    </source>
</evidence>
<reference evidence="3" key="1">
    <citation type="journal article" date="2011" name="Proc. Natl. Acad. Sci. U.S.A.">
        <title>Obligate biotrophy features unraveled by the genomic analysis of rust fungi.</title>
        <authorList>
            <person name="Duplessis S."/>
            <person name="Cuomo C.A."/>
            <person name="Lin Y.-C."/>
            <person name="Aerts A."/>
            <person name="Tisserant E."/>
            <person name="Veneault-Fourrey C."/>
            <person name="Joly D.L."/>
            <person name="Hacquard S."/>
            <person name="Amselem J."/>
            <person name="Cantarel B.L."/>
            <person name="Chiu R."/>
            <person name="Coutinho P.M."/>
            <person name="Feau N."/>
            <person name="Field M."/>
            <person name="Frey P."/>
            <person name="Gelhaye E."/>
            <person name="Goldberg J."/>
            <person name="Grabherr M.G."/>
            <person name="Kodira C.D."/>
            <person name="Kohler A."/>
            <person name="Kuees U."/>
            <person name="Lindquist E.A."/>
            <person name="Lucas S.M."/>
            <person name="Mago R."/>
            <person name="Mauceli E."/>
            <person name="Morin E."/>
            <person name="Murat C."/>
            <person name="Pangilinan J.L."/>
            <person name="Park R."/>
            <person name="Pearson M."/>
            <person name="Quesneville H."/>
            <person name="Rouhier N."/>
            <person name="Sakthikumar S."/>
            <person name="Salamov A.A."/>
            <person name="Schmutz J."/>
            <person name="Selles B."/>
            <person name="Shapiro H."/>
            <person name="Tanguay P."/>
            <person name="Tuskan G.A."/>
            <person name="Henrissat B."/>
            <person name="Van de Peer Y."/>
            <person name="Rouze P."/>
            <person name="Ellis J.G."/>
            <person name="Dodds P.N."/>
            <person name="Schein J.E."/>
            <person name="Zhong S."/>
            <person name="Hamelin R.C."/>
            <person name="Grigoriev I.V."/>
            <person name="Szabo L.J."/>
            <person name="Martin F."/>
        </authorList>
    </citation>
    <scope>NUCLEOTIDE SEQUENCE [LARGE SCALE GENOMIC DNA]</scope>
    <source>
        <strain evidence="3">98AG31 / pathotype 3-4-7</strain>
    </source>
</reference>
<protein>
    <submittedName>
        <fullName evidence="2">Uncharacterized protein</fullName>
    </submittedName>
</protein>
<dbReference type="InParanoid" id="F4RLA8"/>
<proteinExistence type="predicted"/>
<dbReference type="Proteomes" id="UP000001072">
    <property type="component" value="Unassembled WGS sequence"/>
</dbReference>
<dbReference type="OrthoDB" id="10399464at2759"/>
<dbReference type="RefSeq" id="XP_007409864.1">
    <property type="nucleotide sequence ID" value="XM_007409802.1"/>
</dbReference>
<evidence type="ECO:0000313" key="2">
    <source>
        <dbReference type="EMBL" id="EGG06904.1"/>
    </source>
</evidence>
<dbReference type="AlphaFoldDB" id="F4RLA8"/>
<organism evidence="3">
    <name type="scientific">Melampsora larici-populina (strain 98AG31 / pathotype 3-4-7)</name>
    <name type="common">Poplar leaf rust fungus</name>
    <dbReference type="NCBI Taxonomy" id="747676"/>
    <lineage>
        <taxon>Eukaryota</taxon>
        <taxon>Fungi</taxon>
        <taxon>Dikarya</taxon>
        <taxon>Basidiomycota</taxon>
        <taxon>Pucciniomycotina</taxon>
        <taxon>Pucciniomycetes</taxon>
        <taxon>Pucciniales</taxon>
        <taxon>Melampsoraceae</taxon>
        <taxon>Melampsora</taxon>
    </lineage>
</organism>
<gene>
    <name evidence="2" type="ORF">MELLADRAFT_86314</name>
</gene>
<dbReference type="VEuPathDB" id="FungiDB:MELLADRAFT_86314"/>
<accession>F4RLA8</accession>
<feature type="compositionally biased region" description="Acidic residues" evidence="1">
    <location>
        <begin position="294"/>
        <end position="306"/>
    </location>
</feature>
<dbReference type="HOGENOM" id="CLU_042820_0_0_1"/>
<feature type="region of interest" description="Disordered" evidence="1">
    <location>
        <begin position="278"/>
        <end position="306"/>
    </location>
</feature>